<sequence>MADHTGDQQKESTEASLTDKITEKFHHHDSSSSSSDDDSHHEKSSSTTQIYRLFGREKPVHKVLGGGKLTGLKCCVFVVMPFGFYISNDLSLAAADVFLWRDKKISGGVLGVATAVWVLFELVEYHLLTLVCHVLIFGLAILFLWSNASTFIKKSPPQIPEVEIPDDIVLGIASALTTEINRTLSVLRDITSGRDLKKFLAAIMPAVEDEIFFFFFFFFNSQVIAGLWVLSCVGSWCNFLTLFYISFVLLHTVPVLYEKYEDHIDPLAEKASAEFKKQYAVFDAKVLSKIPRGPLKDKKVA</sequence>
<feature type="domain" description="Reticulon" evidence="8">
    <location>
        <begin position="94"/>
        <end position="301"/>
    </location>
</feature>
<accession>A0AAV6J2S3</accession>
<evidence type="ECO:0000313" key="10">
    <source>
        <dbReference type="Proteomes" id="UP000823749"/>
    </source>
</evidence>
<evidence type="ECO:0000256" key="4">
    <source>
        <dbReference type="ARBA" id="ARBA00022989"/>
    </source>
</evidence>
<dbReference type="InterPro" id="IPR045064">
    <property type="entry name" value="Reticulon-like"/>
</dbReference>
<gene>
    <name evidence="9" type="ORF">RHGRI_027887</name>
</gene>
<evidence type="ECO:0000256" key="5">
    <source>
        <dbReference type="ARBA" id="ARBA00023136"/>
    </source>
</evidence>
<keyword evidence="4 6" id="KW-1133">Transmembrane helix</keyword>
<evidence type="ECO:0000256" key="3">
    <source>
        <dbReference type="ARBA" id="ARBA00022824"/>
    </source>
</evidence>
<dbReference type="Proteomes" id="UP000823749">
    <property type="component" value="Chromosome 9"/>
</dbReference>
<dbReference type="EMBL" id="JACTNZ010000009">
    <property type="protein sequence ID" value="KAG5533834.1"/>
    <property type="molecule type" value="Genomic_DNA"/>
</dbReference>
<reference evidence="9" key="1">
    <citation type="submission" date="2020-08" db="EMBL/GenBank/DDBJ databases">
        <title>Plant Genome Project.</title>
        <authorList>
            <person name="Zhang R.-G."/>
        </authorList>
    </citation>
    <scope>NUCLEOTIDE SEQUENCE</scope>
    <source>
        <strain evidence="9">WSP0</strain>
        <tissue evidence="9">Leaf</tissue>
    </source>
</reference>
<keyword evidence="10" id="KW-1185">Reference proteome</keyword>
<evidence type="ECO:0000259" key="8">
    <source>
        <dbReference type="PROSITE" id="PS50845"/>
    </source>
</evidence>
<comment type="subcellular location">
    <subcellularLocation>
        <location evidence="1 6">Endoplasmic reticulum membrane</location>
        <topology evidence="1 6">Multi-pass membrane protein</topology>
    </subcellularLocation>
</comment>
<keyword evidence="2 6" id="KW-0812">Transmembrane</keyword>
<keyword evidence="5 6" id="KW-0472">Membrane</keyword>
<dbReference type="PANTHER" id="PTHR10994:SF144">
    <property type="entry name" value="RETICULON-LIKE PROTEIN"/>
    <property type="match status" value="1"/>
</dbReference>
<dbReference type="AlphaFoldDB" id="A0AAV6J2S3"/>
<name>A0AAV6J2S3_9ERIC</name>
<evidence type="ECO:0000256" key="7">
    <source>
        <dbReference type="SAM" id="MobiDB-lite"/>
    </source>
</evidence>
<evidence type="ECO:0000256" key="2">
    <source>
        <dbReference type="ARBA" id="ARBA00022692"/>
    </source>
</evidence>
<dbReference type="GO" id="GO:0005789">
    <property type="term" value="C:endoplasmic reticulum membrane"/>
    <property type="evidence" value="ECO:0007669"/>
    <property type="project" value="UniProtKB-SubCell"/>
</dbReference>
<protein>
    <recommendedName>
        <fullName evidence="6">Reticulon-like protein</fullName>
    </recommendedName>
</protein>
<feature type="transmembrane region" description="Helical" evidence="6">
    <location>
        <begin position="130"/>
        <end position="148"/>
    </location>
</feature>
<dbReference type="PANTHER" id="PTHR10994">
    <property type="entry name" value="RETICULON"/>
    <property type="match status" value="1"/>
</dbReference>
<dbReference type="GO" id="GO:0009617">
    <property type="term" value="P:response to bacterium"/>
    <property type="evidence" value="ECO:0007669"/>
    <property type="project" value="InterPro"/>
</dbReference>
<evidence type="ECO:0000313" key="9">
    <source>
        <dbReference type="EMBL" id="KAG5533834.1"/>
    </source>
</evidence>
<feature type="transmembrane region" description="Helical" evidence="6">
    <location>
        <begin position="105"/>
        <end position="123"/>
    </location>
</feature>
<proteinExistence type="predicted"/>
<evidence type="ECO:0000256" key="6">
    <source>
        <dbReference type="RuleBase" id="RU363132"/>
    </source>
</evidence>
<keyword evidence="3 6" id="KW-0256">Endoplasmic reticulum</keyword>
<dbReference type="InterPro" id="IPR003388">
    <property type="entry name" value="Reticulon"/>
</dbReference>
<feature type="transmembrane region" description="Helical" evidence="6">
    <location>
        <begin position="63"/>
        <end position="85"/>
    </location>
</feature>
<evidence type="ECO:0000256" key="1">
    <source>
        <dbReference type="ARBA" id="ARBA00004477"/>
    </source>
</evidence>
<dbReference type="PROSITE" id="PS50845">
    <property type="entry name" value="RETICULON"/>
    <property type="match status" value="1"/>
</dbReference>
<dbReference type="Pfam" id="PF02453">
    <property type="entry name" value="Reticulon"/>
    <property type="match status" value="2"/>
</dbReference>
<organism evidence="9 10">
    <name type="scientific">Rhododendron griersonianum</name>
    <dbReference type="NCBI Taxonomy" id="479676"/>
    <lineage>
        <taxon>Eukaryota</taxon>
        <taxon>Viridiplantae</taxon>
        <taxon>Streptophyta</taxon>
        <taxon>Embryophyta</taxon>
        <taxon>Tracheophyta</taxon>
        <taxon>Spermatophyta</taxon>
        <taxon>Magnoliopsida</taxon>
        <taxon>eudicotyledons</taxon>
        <taxon>Gunneridae</taxon>
        <taxon>Pentapetalae</taxon>
        <taxon>asterids</taxon>
        <taxon>Ericales</taxon>
        <taxon>Ericaceae</taxon>
        <taxon>Ericoideae</taxon>
        <taxon>Rhodoreae</taxon>
        <taxon>Rhododendron</taxon>
    </lineage>
</organism>
<comment type="caution">
    <text evidence="9">The sequence shown here is derived from an EMBL/GenBank/DDBJ whole genome shotgun (WGS) entry which is preliminary data.</text>
</comment>
<feature type="region of interest" description="Disordered" evidence="7">
    <location>
        <begin position="24"/>
        <end position="44"/>
    </location>
</feature>
<feature type="transmembrane region" description="Helical" evidence="6">
    <location>
        <begin position="225"/>
        <end position="250"/>
    </location>
</feature>